<dbReference type="Pfam" id="PF23024">
    <property type="entry name" value="AMP-dom_DIP2-like"/>
    <property type="match status" value="1"/>
</dbReference>
<accession>A0A1I2I3D1</accession>
<dbReference type="InterPro" id="IPR023213">
    <property type="entry name" value="CAT-like_dom_sf"/>
</dbReference>
<dbReference type="CDD" id="cd02440">
    <property type="entry name" value="AdoMet_MTases"/>
    <property type="match status" value="1"/>
</dbReference>
<dbReference type="SUPFAM" id="SSF53335">
    <property type="entry name" value="S-adenosyl-L-methionine-dependent methyltransferases"/>
    <property type="match status" value="1"/>
</dbReference>
<protein>
    <submittedName>
        <fullName evidence="8">Amino acid adenylation domain-containing protein</fullName>
    </submittedName>
</protein>
<evidence type="ECO:0000256" key="3">
    <source>
        <dbReference type="ARBA" id="ARBA00022450"/>
    </source>
</evidence>
<dbReference type="InterPro" id="IPR006162">
    <property type="entry name" value="Ppantetheine_attach_site"/>
</dbReference>
<dbReference type="GO" id="GO:0005737">
    <property type="term" value="C:cytoplasm"/>
    <property type="evidence" value="ECO:0007669"/>
    <property type="project" value="TreeGrafter"/>
</dbReference>
<dbReference type="SUPFAM" id="SSF56801">
    <property type="entry name" value="Acetyl-CoA synthetase-like"/>
    <property type="match status" value="2"/>
</dbReference>
<dbReference type="InterPro" id="IPR001242">
    <property type="entry name" value="Condensation_dom"/>
</dbReference>
<dbReference type="InterPro" id="IPR040097">
    <property type="entry name" value="FAAL/FAAC"/>
</dbReference>
<dbReference type="GO" id="GO:0006631">
    <property type="term" value="P:fatty acid metabolic process"/>
    <property type="evidence" value="ECO:0007669"/>
    <property type="project" value="UniProtKB-KW"/>
</dbReference>
<comment type="similarity">
    <text evidence="2">Belongs to the ATP-dependent AMP-binding enzyme family.</text>
</comment>
<sequence>MSAFDHSPDIALPTIVQERARECPDRRAFTFLVDGESEERSWTYGELDRRARAIAAALQAAGAAGRPVLLVDPPGLGAIAALLGCMAAGAIAVPVAPPDELRSLERLRAIVDDSRAEHILSASPEAPGVAALREHTPNMRWVTSRELNGEGWDAPPIDMERIALIQYTSGSTATPRGVVLTHRNLIHNERSIAAAFENDERTIVAGWLPLHHDMGLIGTVLQPLYLGAPAVLMAPSHFLQRPIRWLQAIARHRATTSGGPNFAYELCIRKTTPEQRAALDLSCWRVAFNGAEPVRADTMERFAAAFAAAGFRREAFYPCYGLAEATLLCTGGRPGEPAKTMTVTADAGDGGRERVLVGCGRVLGGQELAIVDPHRLRACEPGALGEVWIRGDSVGQGYWGRPEDTREVFGARLDGAGDRPFLRTGDLGLMRGDELYIAGRLKDLIILKGRNHYPQDIERSVVRSHPGMREGCGAAFSVVRDGEERAVVVQEIDPAADRELLLRAAREAVFTDHGVALDAVVLLHRGTIFKTTSGKIQRRRCRAAYLAGELAVAASWQAPAAGERPAFVAPRPGLEAELAALWTEVLDVAPIGRDDDFFALGGGSLLATQLGARVRAALGLELSLAALFSARTLAATAAALALAGDDGIAREASPPEPRGRIEPEPLAFAQRGIWLVRQLDPDSPAYTIAQALRLTGALEVAALERALAGVIARHATLRTRIVAIDGEPRQAVDPPGAWSLAVEDLRGRSAEARATALTELGREAARTVFDVSAEVLLRARLVRVDDAEHVLLLAVDHLAADGWSMRVLLREVTELYAAELAGRAPALPPLAVEYADYCAWQRERLQEARLEQLLAYWRERLAGLSPAPALPDDRRSGEPGRHGATRRFELPSELSRAVRALGQREGVTLYMTLLAAFFVLLHRLGGQTDLRVGSPFAGRDHAVLEPLIGCFVNTLVVRCDLAGDPSFRALLGRVKEAALGAYAHAEAPFDKLVEALQPERDGRRMPLVDVGFVLQPDPLADQALPGLRLELLELDGGTSKIDLTLFITDAEPALRGAIEYDTALFAPATVDRLIERYTALLAGVVEAPGQRLSRLPILGADERAWLLTGRNPPAFVTPPVRSIAELFDAQAARTPDAEALVWGDARLTYAELHRRADRLARLLRRRGVGPETMVGVCLDRSLEMVVAVLAVIKSGGAYVPLDPSYPVERLAQIVADSAPRLVLTEARHTERLPASAGVLLVDREQAAIAAEPAEPLAVVVGPENLAYAIHTSGSTGRPKGVMVTHRSLIGACAAWERIYRLREVGSAMLQMASISFDVFAEDLMRALCFGKKLVLCPREVVLDPRELYALLVRERIDWAEFVPAGLRSLVAYLEETGQDLRFMRVIVAGSDSWFVHEYRRFKRLGAADTRLVNSYGMSEATIDNASYEDELADYPAERMLPAGRPFANTRLYVLDPHMQPAPIGVAGEIYVGGPCLARGYLGRPELTAERFVPDPFAGEPGARLYRSGDRGRILASGDLEFLGRLDNRVKIRGSLIELGDVESAIGQHPSVREVAAVVRDDPRSGEPRLLAYVVADPRALEEGADDGDLPAEQVAQWKAVFDDLYAETSAEFEPTLYIKGWESSYTKTPMPREEVRAWVEQTADRLRALGPREVLDLGSGSGLMLLRLADGCTRYVATDVSQAPLDFLADLLARRQPPLPQVRLEQRAADALADLAPASFDAVISVSVAQYFPGVDYLLRVLGGAVRAVRPGGFVFLGDVRSLPLLELYHTSVQLHRAGDATTCDELRQQVRDSVFYEKQMVVDPALFFAFQAEHPEVARVEVLLERGHVHNELNKFRYDLVIHVGPAAAPVAFARADWERDGLSVAAVRARLADERPDLLVVDGVPNLRLSVELRVRALLADPAGPSTVGALREAVQAAAPAGVEPEALWALADELPYVVDLRWTAADGDGRFTAVFRRRRDDGTVAPSPDLRPPDAAFAARPWAGFATDPVRASFARRLLPQLREHLTAKLPSYMVPSAFVLLERMPLSPNGKIDRRALPAADPRDREAARTVVAPRGPIEACLAELWQQVLAVDRVSVHDNWFDLGGHSLLATQLVARARKAFQLDLPMRSLFDHPTIARLAAVIEGRLLAEIEATAAEAPDTHVQRSGAV</sequence>
<dbReference type="FunFam" id="1.10.1200.10:FF:000016">
    <property type="entry name" value="Non-ribosomal peptide synthase"/>
    <property type="match status" value="1"/>
</dbReference>
<dbReference type="Gene3D" id="3.30.300.30">
    <property type="match status" value="3"/>
</dbReference>
<keyword evidence="5" id="KW-0276">Fatty acid metabolism</keyword>
<dbReference type="CDD" id="cd19531">
    <property type="entry name" value="LCL_NRPS-like"/>
    <property type="match status" value="1"/>
</dbReference>
<dbReference type="FunFam" id="2.30.38.10:FF:000001">
    <property type="entry name" value="Non-ribosomal peptide synthetase PvdI"/>
    <property type="match status" value="1"/>
</dbReference>
<dbReference type="CDD" id="cd05931">
    <property type="entry name" value="FAAL"/>
    <property type="match status" value="1"/>
</dbReference>
<dbReference type="PANTHER" id="PTHR45527:SF1">
    <property type="entry name" value="FATTY ACID SYNTHASE"/>
    <property type="match status" value="1"/>
</dbReference>
<dbReference type="InterPro" id="IPR009081">
    <property type="entry name" value="PP-bd_ACP"/>
</dbReference>
<dbReference type="InterPro" id="IPR010071">
    <property type="entry name" value="AA_adenyl_dom"/>
</dbReference>
<dbReference type="InterPro" id="IPR013216">
    <property type="entry name" value="Methyltransf_11"/>
</dbReference>
<dbReference type="InterPro" id="IPR000873">
    <property type="entry name" value="AMP-dep_synth/lig_dom"/>
</dbReference>
<dbReference type="GO" id="GO:0008610">
    <property type="term" value="P:lipid biosynthetic process"/>
    <property type="evidence" value="ECO:0007669"/>
    <property type="project" value="InterPro"/>
</dbReference>
<feature type="domain" description="Carrier" evidence="7">
    <location>
        <begin position="2057"/>
        <end position="2132"/>
    </location>
</feature>
<dbReference type="NCBIfam" id="TIGR01733">
    <property type="entry name" value="AA-adenyl-dom"/>
    <property type="match status" value="1"/>
</dbReference>
<dbReference type="SUPFAM" id="SSF52777">
    <property type="entry name" value="CoA-dependent acyltransferases"/>
    <property type="match status" value="2"/>
</dbReference>
<dbReference type="GO" id="GO:0044550">
    <property type="term" value="P:secondary metabolite biosynthetic process"/>
    <property type="evidence" value="ECO:0007669"/>
    <property type="project" value="TreeGrafter"/>
</dbReference>
<dbReference type="EMBL" id="FOMX01000053">
    <property type="protein sequence ID" value="SFF36120.1"/>
    <property type="molecule type" value="Genomic_DNA"/>
</dbReference>
<keyword evidence="9" id="KW-1185">Reference proteome</keyword>
<dbReference type="Pfam" id="PF00501">
    <property type="entry name" value="AMP-binding"/>
    <property type="match status" value="2"/>
</dbReference>
<dbReference type="InterPro" id="IPR036736">
    <property type="entry name" value="ACP-like_sf"/>
</dbReference>
<feature type="domain" description="Carrier" evidence="7">
    <location>
        <begin position="569"/>
        <end position="644"/>
    </location>
</feature>
<dbReference type="GO" id="GO:0071766">
    <property type="term" value="P:Actinobacterium-type cell wall biogenesis"/>
    <property type="evidence" value="ECO:0007669"/>
    <property type="project" value="UniProtKB-ARBA"/>
</dbReference>
<evidence type="ECO:0000256" key="2">
    <source>
        <dbReference type="ARBA" id="ARBA00006432"/>
    </source>
</evidence>
<name>A0A1I2I3D1_9BACT</name>
<dbReference type="Gene3D" id="1.10.1200.10">
    <property type="entry name" value="ACP-like"/>
    <property type="match status" value="2"/>
</dbReference>
<dbReference type="FunFam" id="3.40.50.12780:FF:000013">
    <property type="entry name" value="Long-chain-fatty-acid--AMP ligase FadD32"/>
    <property type="match status" value="1"/>
</dbReference>
<dbReference type="FunFam" id="3.40.50.12780:FF:000012">
    <property type="entry name" value="Non-ribosomal peptide synthetase"/>
    <property type="match status" value="1"/>
</dbReference>
<dbReference type="FunFam" id="1.10.1200.10:FF:000005">
    <property type="entry name" value="Nonribosomal peptide synthetase 1"/>
    <property type="match status" value="1"/>
</dbReference>
<organism evidence="8 9">
    <name type="scientific">Nannocystis exedens</name>
    <dbReference type="NCBI Taxonomy" id="54"/>
    <lineage>
        <taxon>Bacteria</taxon>
        <taxon>Pseudomonadati</taxon>
        <taxon>Myxococcota</taxon>
        <taxon>Polyangia</taxon>
        <taxon>Nannocystales</taxon>
        <taxon>Nannocystaceae</taxon>
        <taxon>Nannocystis</taxon>
    </lineage>
</organism>
<dbReference type="PROSITE" id="PS00012">
    <property type="entry name" value="PHOSPHOPANTETHEINE"/>
    <property type="match status" value="1"/>
</dbReference>
<keyword evidence="6" id="KW-0443">Lipid metabolism</keyword>
<evidence type="ECO:0000256" key="6">
    <source>
        <dbReference type="ARBA" id="ARBA00023098"/>
    </source>
</evidence>
<gene>
    <name evidence="8" type="ORF">SAMN02745121_08379</name>
</gene>
<dbReference type="GO" id="GO:0072330">
    <property type="term" value="P:monocarboxylic acid biosynthetic process"/>
    <property type="evidence" value="ECO:0007669"/>
    <property type="project" value="UniProtKB-ARBA"/>
</dbReference>
<dbReference type="Gene3D" id="3.30.559.30">
    <property type="entry name" value="Nonribosomal peptide synthetase, condensation domain"/>
    <property type="match status" value="1"/>
</dbReference>
<dbReference type="Gene3D" id="3.40.50.980">
    <property type="match status" value="2"/>
</dbReference>
<dbReference type="InterPro" id="IPR025110">
    <property type="entry name" value="AMP-bd_C"/>
</dbReference>
<dbReference type="InterPro" id="IPR045851">
    <property type="entry name" value="AMP-bd_C_sf"/>
</dbReference>
<keyword evidence="3" id="KW-0596">Phosphopantetheine</keyword>
<evidence type="ECO:0000313" key="8">
    <source>
        <dbReference type="EMBL" id="SFF36120.1"/>
    </source>
</evidence>
<evidence type="ECO:0000313" key="9">
    <source>
        <dbReference type="Proteomes" id="UP000199400"/>
    </source>
</evidence>
<evidence type="ECO:0000256" key="4">
    <source>
        <dbReference type="ARBA" id="ARBA00022553"/>
    </source>
</evidence>
<evidence type="ECO:0000259" key="7">
    <source>
        <dbReference type="PROSITE" id="PS50075"/>
    </source>
</evidence>
<dbReference type="Proteomes" id="UP000199400">
    <property type="component" value="Unassembled WGS sequence"/>
</dbReference>
<dbReference type="PROSITE" id="PS50075">
    <property type="entry name" value="CARRIER"/>
    <property type="match status" value="2"/>
</dbReference>
<dbReference type="Pfam" id="PF08241">
    <property type="entry name" value="Methyltransf_11"/>
    <property type="match status" value="1"/>
</dbReference>
<dbReference type="InterPro" id="IPR020806">
    <property type="entry name" value="PKS_PP-bd"/>
</dbReference>
<dbReference type="Gene3D" id="3.40.50.150">
    <property type="entry name" value="Vaccinia Virus protein VP39"/>
    <property type="match status" value="1"/>
</dbReference>
<dbReference type="FunFam" id="3.40.50.980:FF:000001">
    <property type="entry name" value="Non-ribosomal peptide synthetase"/>
    <property type="match status" value="1"/>
</dbReference>
<evidence type="ECO:0000256" key="5">
    <source>
        <dbReference type="ARBA" id="ARBA00022832"/>
    </source>
</evidence>
<dbReference type="Gene3D" id="3.30.559.10">
    <property type="entry name" value="Chloramphenicol acetyltransferase-like domain"/>
    <property type="match status" value="1"/>
</dbReference>
<keyword evidence="4" id="KW-0597">Phosphoprotein</keyword>
<dbReference type="Pfam" id="PF00668">
    <property type="entry name" value="Condensation"/>
    <property type="match status" value="1"/>
</dbReference>
<dbReference type="SMART" id="SM00823">
    <property type="entry name" value="PKS_PP"/>
    <property type="match status" value="2"/>
</dbReference>
<dbReference type="GO" id="GO:0031177">
    <property type="term" value="F:phosphopantetheine binding"/>
    <property type="evidence" value="ECO:0007669"/>
    <property type="project" value="InterPro"/>
</dbReference>
<evidence type="ECO:0000256" key="1">
    <source>
        <dbReference type="ARBA" id="ARBA00001957"/>
    </source>
</evidence>
<dbReference type="InterPro" id="IPR042099">
    <property type="entry name" value="ANL_N_sf"/>
</dbReference>
<dbReference type="Gene3D" id="2.30.38.10">
    <property type="entry name" value="Luciferase, Domain 3"/>
    <property type="match status" value="1"/>
</dbReference>
<dbReference type="RefSeq" id="WP_170135532.1">
    <property type="nucleotide sequence ID" value="NZ_FOMX01000053.1"/>
</dbReference>
<comment type="cofactor">
    <cofactor evidence="1">
        <name>pantetheine 4'-phosphate</name>
        <dbReference type="ChEBI" id="CHEBI:47942"/>
    </cofactor>
</comment>
<dbReference type="InterPro" id="IPR029063">
    <property type="entry name" value="SAM-dependent_MTases_sf"/>
</dbReference>
<dbReference type="SUPFAM" id="SSF47336">
    <property type="entry name" value="ACP-like"/>
    <property type="match status" value="2"/>
</dbReference>
<dbReference type="STRING" id="54.SAMN02745121_08379"/>
<dbReference type="GO" id="GO:0008757">
    <property type="term" value="F:S-adenosylmethionine-dependent methyltransferase activity"/>
    <property type="evidence" value="ECO:0007669"/>
    <property type="project" value="InterPro"/>
</dbReference>
<dbReference type="PANTHER" id="PTHR45527">
    <property type="entry name" value="NONRIBOSOMAL PEPTIDE SYNTHETASE"/>
    <property type="match status" value="1"/>
</dbReference>
<proteinExistence type="inferred from homology"/>
<dbReference type="GO" id="GO:0043041">
    <property type="term" value="P:amino acid activation for nonribosomal peptide biosynthetic process"/>
    <property type="evidence" value="ECO:0007669"/>
    <property type="project" value="TreeGrafter"/>
</dbReference>
<reference evidence="9" key="1">
    <citation type="submission" date="2016-10" db="EMBL/GenBank/DDBJ databases">
        <authorList>
            <person name="Varghese N."/>
            <person name="Submissions S."/>
        </authorList>
    </citation>
    <scope>NUCLEOTIDE SEQUENCE [LARGE SCALE GENOMIC DNA]</scope>
    <source>
        <strain evidence="9">ATCC 25963</strain>
    </source>
</reference>
<dbReference type="Pfam" id="PF00550">
    <property type="entry name" value="PP-binding"/>
    <property type="match status" value="2"/>
</dbReference>
<dbReference type="Gene3D" id="3.40.50.12780">
    <property type="entry name" value="N-terminal domain of ligase-like"/>
    <property type="match status" value="1"/>
</dbReference>